<sequence length="51" mass="5254">ANMVVATEDVALEASMVATEDVALQVNMVVATEDEPTMLPAGNLHEGAAVK</sequence>
<accession>A0ABP0K491</accession>
<feature type="non-terminal residue" evidence="1">
    <location>
        <position position="1"/>
    </location>
</feature>
<proteinExistence type="predicted"/>
<evidence type="ECO:0000313" key="1">
    <source>
        <dbReference type="EMBL" id="CAK9021598.1"/>
    </source>
</evidence>
<protein>
    <submittedName>
        <fullName evidence="1">Uncharacterized protein</fullName>
    </submittedName>
</protein>
<reference evidence="1 2" key="1">
    <citation type="submission" date="2024-02" db="EMBL/GenBank/DDBJ databases">
        <authorList>
            <person name="Chen Y."/>
            <person name="Shah S."/>
            <person name="Dougan E. K."/>
            <person name="Thang M."/>
            <person name="Chan C."/>
        </authorList>
    </citation>
    <scope>NUCLEOTIDE SEQUENCE [LARGE SCALE GENOMIC DNA]</scope>
</reference>
<feature type="non-terminal residue" evidence="1">
    <location>
        <position position="51"/>
    </location>
</feature>
<evidence type="ECO:0000313" key="2">
    <source>
        <dbReference type="Proteomes" id="UP001642464"/>
    </source>
</evidence>
<dbReference type="EMBL" id="CAXAMM010009868">
    <property type="protein sequence ID" value="CAK9021598.1"/>
    <property type="molecule type" value="Genomic_DNA"/>
</dbReference>
<dbReference type="Proteomes" id="UP001642464">
    <property type="component" value="Unassembled WGS sequence"/>
</dbReference>
<keyword evidence="2" id="KW-1185">Reference proteome</keyword>
<organism evidence="1 2">
    <name type="scientific">Durusdinium trenchii</name>
    <dbReference type="NCBI Taxonomy" id="1381693"/>
    <lineage>
        <taxon>Eukaryota</taxon>
        <taxon>Sar</taxon>
        <taxon>Alveolata</taxon>
        <taxon>Dinophyceae</taxon>
        <taxon>Suessiales</taxon>
        <taxon>Symbiodiniaceae</taxon>
        <taxon>Durusdinium</taxon>
    </lineage>
</organism>
<comment type="caution">
    <text evidence="1">The sequence shown here is derived from an EMBL/GenBank/DDBJ whole genome shotgun (WGS) entry which is preliminary data.</text>
</comment>
<gene>
    <name evidence="1" type="ORF">SCF082_LOCUS15417</name>
</gene>
<name>A0ABP0K491_9DINO</name>